<dbReference type="AlphaFoldDB" id="A0A4Y7JP81"/>
<reference evidence="1 2" key="1">
    <citation type="journal article" date="2018" name="Science">
        <title>The opium poppy genome and morphinan production.</title>
        <authorList>
            <person name="Guo L."/>
            <person name="Winzer T."/>
            <person name="Yang X."/>
            <person name="Li Y."/>
            <person name="Ning Z."/>
            <person name="He Z."/>
            <person name="Teodor R."/>
            <person name="Lu Y."/>
            <person name="Bowser T.A."/>
            <person name="Graham I.A."/>
            <person name="Ye K."/>
        </authorList>
    </citation>
    <scope>NUCLEOTIDE SEQUENCE [LARGE SCALE GENOMIC DNA]</scope>
    <source>
        <strain evidence="2">cv. HN1</strain>
        <tissue evidence="1">Leaves</tissue>
    </source>
</reference>
<evidence type="ECO:0000313" key="2">
    <source>
        <dbReference type="Proteomes" id="UP000316621"/>
    </source>
</evidence>
<organism evidence="1 2">
    <name type="scientific">Papaver somniferum</name>
    <name type="common">Opium poppy</name>
    <dbReference type="NCBI Taxonomy" id="3469"/>
    <lineage>
        <taxon>Eukaryota</taxon>
        <taxon>Viridiplantae</taxon>
        <taxon>Streptophyta</taxon>
        <taxon>Embryophyta</taxon>
        <taxon>Tracheophyta</taxon>
        <taxon>Spermatophyta</taxon>
        <taxon>Magnoliopsida</taxon>
        <taxon>Ranunculales</taxon>
        <taxon>Papaveraceae</taxon>
        <taxon>Papaveroideae</taxon>
        <taxon>Papaver</taxon>
    </lineage>
</organism>
<gene>
    <name evidence="1" type="ORF">C5167_024631</name>
</gene>
<sequence length="73" mass="8282">MIQSRVEVEHPDQAKFEQHSKEIAEFAAAFSISSPTHISSPKTTGEAIKLFYDNEIQPDVRIWMLIYGFAELG</sequence>
<dbReference type="Proteomes" id="UP000316621">
    <property type="component" value="Chromosome 5"/>
</dbReference>
<keyword evidence="2" id="KW-1185">Reference proteome</keyword>
<evidence type="ECO:0000313" key="1">
    <source>
        <dbReference type="EMBL" id="RZC62894.1"/>
    </source>
</evidence>
<dbReference type="EMBL" id="CM010719">
    <property type="protein sequence ID" value="RZC62894.1"/>
    <property type="molecule type" value="Genomic_DNA"/>
</dbReference>
<name>A0A4Y7JP81_PAPSO</name>
<dbReference type="Gramene" id="RZC62894">
    <property type="protein sequence ID" value="RZC62894"/>
    <property type="gene ID" value="C5167_024631"/>
</dbReference>
<accession>A0A4Y7JP81</accession>
<protein>
    <submittedName>
        <fullName evidence="1">Uncharacterized protein</fullName>
    </submittedName>
</protein>
<proteinExistence type="predicted"/>